<name>A0A7Y9G6M3_9ACTN</name>
<sequence length="136" mass="15075">MTSSTELTGQTSLLVPGDLFARHQTITGLRALADFLEANPAVPVNEYGREYNVYTRSKDEAAAVAMVDQVAALLSAEVTDNRSEGGHYSAERTFGRITYGIVHVPQRRHDEYDAYTSYRHNIRLDPEQDGDEGRAA</sequence>
<evidence type="ECO:0000313" key="1">
    <source>
        <dbReference type="EMBL" id="NYE10950.1"/>
    </source>
</evidence>
<dbReference type="Proteomes" id="UP000591272">
    <property type="component" value="Unassembled WGS sequence"/>
</dbReference>
<dbReference type="RefSeq" id="WP_179832404.1">
    <property type="nucleotide sequence ID" value="NZ_BMRD01000029.1"/>
</dbReference>
<protein>
    <submittedName>
        <fullName evidence="1">Uncharacterized protein</fullName>
    </submittedName>
</protein>
<reference evidence="1 2" key="1">
    <citation type="submission" date="2020-07" db="EMBL/GenBank/DDBJ databases">
        <title>Sequencing the genomes of 1000 actinobacteria strains.</title>
        <authorList>
            <person name="Klenk H.-P."/>
        </authorList>
    </citation>
    <scope>NUCLEOTIDE SEQUENCE [LARGE SCALE GENOMIC DNA]</scope>
    <source>
        <strain evidence="1 2">DSM 43461</strain>
    </source>
</reference>
<gene>
    <name evidence="1" type="ORF">BJ999_001246</name>
</gene>
<proteinExistence type="predicted"/>
<evidence type="ECO:0000313" key="2">
    <source>
        <dbReference type="Proteomes" id="UP000591272"/>
    </source>
</evidence>
<dbReference type="AlphaFoldDB" id="A0A7Y9G6M3"/>
<keyword evidence="2" id="KW-1185">Reference proteome</keyword>
<comment type="caution">
    <text evidence="1">The sequence shown here is derived from an EMBL/GenBank/DDBJ whole genome shotgun (WGS) entry which is preliminary data.</text>
</comment>
<accession>A0A7Y9G6M3</accession>
<dbReference type="EMBL" id="JACCBT010000001">
    <property type="protein sequence ID" value="NYE10950.1"/>
    <property type="molecule type" value="Genomic_DNA"/>
</dbReference>
<organism evidence="1 2">
    <name type="scientific">Actinomadura citrea</name>
    <dbReference type="NCBI Taxonomy" id="46158"/>
    <lineage>
        <taxon>Bacteria</taxon>
        <taxon>Bacillati</taxon>
        <taxon>Actinomycetota</taxon>
        <taxon>Actinomycetes</taxon>
        <taxon>Streptosporangiales</taxon>
        <taxon>Thermomonosporaceae</taxon>
        <taxon>Actinomadura</taxon>
    </lineage>
</organism>